<gene>
    <name evidence="1" type="ORF">CLUMA_CG016930</name>
</gene>
<protein>
    <submittedName>
        <fullName evidence="1">CLUMA_CG016930, isoform A</fullName>
    </submittedName>
</protein>
<accession>A0A1J1IYG5</accession>
<dbReference type="EMBL" id="CVRI01000059">
    <property type="protein sequence ID" value="CRL03617.1"/>
    <property type="molecule type" value="Genomic_DNA"/>
</dbReference>
<organism evidence="1 2">
    <name type="scientific">Clunio marinus</name>
    <dbReference type="NCBI Taxonomy" id="568069"/>
    <lineage>
        <taxon>Eukaryota</taxon>
        <taxon>Metazoa</taxon>
        <taxon>Ecdysozoa</taxon>
        <taxon>Arthropoda</taxon>
        <taxon>Hexapoda</taxon>
        <taxon>Insecta</taxon>
        <taxon>Pterygota</taxon>
        <taxon>Neoptera</taxon>
        <taxon>Endopterygota</taxon>
        <taxon>Diptera</taxon>
        <taxon>Nematocera</taxon>
        <taxon>Chironomoidea</taxon>
        <taxon>Chironomidae</taxon>
        <taxon>Clunio</taxon>
    </lineage>
</organism>
<evidence type="ECO:0000313" key="2">
    <source>
        <dbReference type="Proteomes" id="UP000183832"/>
    </source>
</evidence>
<name>A0A1J1IYG5_9DIPT</name>
<dbReference type="AlphaFoldDB" id="A0A1J1IYG5"/>
<evidence type="ECO:0000313" key="1">
    <source>
        <dbReference type="EMBL" id="CRL03617.1"/>
    </source>
</evidence>
<keyword evidence="2" id="KW-1185">Reference proteome</keyword>
<sequence>MPTRLFLFAFKKPQITFYDYHVATRAALLAFYTFMLHKMNQTSQLHFICSSEKSEYEITGS</sequence>
<proteinExistence type="predicted"/>
<dbReference type="Proteomes" id="UP000183832">
    <property type="component" value="Unassembled WGS sequence"/>
</dbReference>
<reference evidence="1 2" key="1">
    <citation type="submission" date="2015-04" db="EMBL/GenBank/DDBJ databases">
        <authorList>
            <person name="Syromyatnikov M.Y."/>
            <person name="Popov V.N."/>
        </authorList>
    </citation>
    <scope>NUCLEOTIDE SEQUENCE [LARGE SCALE GENOMIC DNA]</scope>
</reference>